<evidence type="ECO:0000256" key="10">
    <source>
        <dbReference type="ARBA" id="ARBA00048461"/>
    </source>
</evidence>
<comment type="catalytic activity">
    <reaction evidence="9">
        <text>a diacylglycerol + H2O = a monoacylglycerol + a fatty acid + H(+)</text>
        <dbReference type="Rhea" id="RHEA:32731"/>
        <dbReference type="ChEBI" id="CHEBI:15377"/>
        <dbReference type="ChEBI" id="CHEBI:15378"/>
        <dbReference type="ChEBI" id="CHEBI:17408"/>
        <dbReference type="ChEBI" id="CHEBI:18035"/>
        <dbReference type="ChEBI" id="CHEBI:28868"/>
    </reaction>
</comment>
<comment type="similarity">
    <text evidence="8">Belongs to the AB hydrolase superfamily. Lipase family. Class 3 subfamily.</text>
</comment>
<dbReference type="InterPro" id="IPR051218">
    <property type="entry name" value="Sec_MonoDiacylglyc_Lipase"/>
</dbReference>
<keyword evidence="3 11" id="KW-0732">Signal</keyword>
<keyword evidence="6" id="KW-0443">Lipid metabolism</keyword>
<gene>
    <name evidence="13" type="ORF">GLX27_003695</name>
</gene>
<evidence type="ECO:0000313" key="13">
    <source>
        <dbReference type="EMBL" id="WFD49018.1"/>
    </source>
</evidence>
<reference evidence="13 14" key="1">
    <citation type="journal article" date="2020" name="Elife">
        <title>Loss of centromere function drives karyotype evolution in closely related Malassezia species.</title>
        <authorList>
            <person name="Sankaranarayanan S.R."/>
            <person name="Ianiri G."/>
            <person name="Coelho M.A."/>
            <person name="Reza M.H."/>
            <person name="Thimmappa B.C."/>
            <person name="Ganguly P."/>
            <person name="Vadnala R.N."/>
            <person name="Sun S."/>
            <person name="Siddharthan R."/>
            <person name="Tellgren-Roth C."/>
            <person name="Dawson T.L."/>
            <person name="Heitman J."/>
            <person name="Sanyal K."/>
        </authorList>
    </citation>
    <scope>NUCLEOTIDE SEQUENCE [LARGE SCALE GENOMIC DNA]</scope>
    <source>
        <strain evidence="13">CBS14141</strain>
    </source>
</reference>
<sequence length="315" mass="34101">MMHVRALLLLFVSSVLALSNNEALKIAKHGAQMKNAGPSSEQQPRSIPIDWHLLSQAAGMAQQDYCLFQRPGQDVGDAQLLYEFGDGNFVQRALIFKSKSLGITVAFEGTEPISPFSQIHDADFRLVDPSKALGGAYPEGVQLFDGFETAYLAVAKPILAKVREYCATYKETRVSVTGHSLGAAMALIAAGHYNHVLDQGLHQALVFGLPRTGNAQFADFIDATLKGKFYYVVNGHDLVPHVPPRGFGYQHPSGQIWINPASSTEWKFYPGQENVHGANSVGLALNTEDHHGTYFHTGLGHGLGAGSCPAKVDTQ</sequence>
<evidence type="ECO:0000256" key="2">
    <source>
        <dbReference type="ARBA" id="ARBA00022525"/>
    </source>
</evidence>
<evidence type="ECO:0000256" key="1">
    <source>
        <dbReference type="ARBA" id="ARBA00004613"/>
    </source>
</evidence>
<evidence type="ECO:0000256" key="8">
    <source>
        <dbReference type="ARBA" id="ARBA00043996"/>
    </source>
</evidence>
<protein>
    <recommendedName>
        <fullName evidence="12">Fungal lipase-type domain-containing protein</fullName>
    </recommendedName>
</protein>
<dbReference type="SUPFAM" id="SSF53474">
    <property type="entry name" value="alpha/beta-Hydrolases"/>
    <property type="match status" value="1"/>
</dbReference>
<dbReference type="Gene3D" id="3.40.50.1820">
    <property type="entry name" value="alpha/beta hydrolase"/>
    <property type="match status" value="1"/>
</dbReference>
<evidence type="ECO:0000259" key="12">
    <source>
        <dbReference type="Pfam" id="PF01764"/>
    </source>
</evidence>
<evidence type="ECO:0000256" key="4">
    <source>
        <dbReference type="ARBA" id="ARBA00022801"/>
    </source>
</evidence>
<dbReference type="PANTHER" id="PTHR45856:SF25">
    <property type="entry name" value="FUNGAL LIPASE-LIKE DOMAIN-CONTAINING PROTEIN"/>
    <property type="match status" value="1"/>
</dbReference>
<keyword evidence="7" id="KW-1015">Disulfide bond</keyword>
<evidence type="ECO:0000256" key="3">
    <source>
        <dbReference type="ARBA" id="ARBA00022729"/>
    </source>
</evidence>
<evidence type="ECO:0000256" key="6">
    <source>
        <dbReference type="ARBA" id="ARBA00023098"/>
    </source>
</evidence>
<dbReference type="CDD" id="cd00519">
    <property type="entry name" value="Lipase_3"/>
    <property type="match status" value="1"/>
</dbReference>
<keyword evidence="4" id="KW-0378">Hydrolase</keyword>
<comment type="subcellular location">
    <subcellularLocation>
        <location evidence="1">Secreted</location>
    </subcellularLocation>
</comment>
<dbReference type="Pfam" id="PF01764">
    <property type="entry name" value="Lipase_3"/>
    <property type="match status" value="1"/>
</dbReference>
<evidence type="ECO:0000256" key="11">
    <source>
        <dbReference type="SAM" id="SignalP"/>
    </source>
</evidence>
<keyword evidence="14" id="KW-1185">Reference proteome</keyword>
<comment type="catalytic activity">
    <reaction evidence="10">
        <text>a monoacylglycerol + H2O = glycerol + a fatty acid + H(+)</text>
        <dbReference type="Rhea" id="RHEA:15245"/>
        <dbReference type="ChEBI" id="CHEBI:15377"/>
        <dbReference type="ChEBI" id="CHEBI:15378"/>
        <dbReference type="ChEBI" id="CHEBI:17408"/>
        <dbReference type="ChEBI" id="CHEBI:17754"/>
        <dbReference type="ChEBI" id="CHEBI:28868"/>
    </reaction>
</comment>
<feature type="domain" description="Fungal lipase-type" evidence="12">
    <location>
        <begin position="105"/>
        <end position="245"/>
    </location>
</feature>
<keyword evidence="2" id="KW-0964">Secreted</keyword>
<organism evidence="13 14">
    <name type="scientific">Malassezia furfur</name>
    <name type="common">Pityriasis versicolor infection agent</name>
    <name type="synonym">Pityrosporum furfur</name>
    <dbReference type="NCBI Taxonomy" id="55194"/>
    <lineage>
        <taxon>Eukaryota</taxon>
        <taxon>Fungi</taxon>
        <taxon>Dikarya</taxon>
        <taxon>Basidiomycota</taxon>
        <taxon>Ustilaginomycotina</taxon>
        <taxon>Malasseziomycetes</taxon>
        <taxon>Malasseziales</taxon>
        <taxon>Malasseziaceae</taxon>
        <taxon>Malassezia</taxon>
    </lineage>
</organism>
<accession>A0ABY8ETT5</accession>
<dbReference type="InterPro" id="IPR029058">
    <property type="entry name" value="AB_hydrolase_fold"/>
</dbReference>
<evidence type="ECO:0000256" key="5">
    <source>
        <dbReference type="ARBA" id="ARBA00022963"/>
    </source>
</evidence>
<name>A0ABY8ETT5_MALFU</name>
<dbReference type="Proteomes" id="UP000818624">
    <property type="component" value="Chromosome 4"/>
</dbReference>
<feature type="chain" id="PRO_5046605276" description="Fungal lipase-type domain-containing protein" evidence="11">
    <location>
        <begin position="18"/>
        <end position="315"/>
    </location>
</feature>
<dbReference type="EMBL" id="CP046237">
    <property type="protein sequence ID" value="WFD49018.1"/>
    <property type="molecule type" value="Genomic_DNA"/>
</dbReference>
<proteinExistence type="inferred from homology"/>
<dbReference type="InterPro" id="IPR002921">
    <property type="entry name" value="Fungal_lipase-type"/>
</dbReference>
<evidence type="ECO:0000256" key="9">
    <source>
        <dbReference type="ARBA" id="ARBA00047591"/>
    </source>
</evidence>
<evidence type="ECO:0000256" key="7">
    <source>
        <dbReference type="ARBA" id="ARBA00023157"/>
    </source>
</evidence>
<keyword evidence="5" id="KW-0442">Lipid degradation</keyword>
<dbReference type="PANTHER" id="PTHR45856">
    <property type="entry name" value="ALPHA/BETA-HYDROLASES SUPERFAMILY PROTEIN"/>
    <property type="match status" value="1"/>
</dbReference>
<feature type="signal peptide" evidence="11">
    <location>
        <begin position="1"/>
        <end position="17"/>
    </location>
</feature>
<evidence type="ECO:0000313" key="14">
    <source>
        <dbReference type="Proteomes" id="UP000818624"/>
    </source>
</evidence>